<dbReference type="SUPFAM" id="SSF50998">
    <property type="entry name" value="Quinoprotein alcohol dehydrogenase-like"/>
    <property type="match status" value="1"/>
</dbReference>
<gene>
    <name evidence="1" type="ORF">CSUNSWCD_244</name>
</gene>
<organism evidence="1 2">
    <name type="scientific">Campylobacter showae CSUNSWCD</name>
    <dbReference type="NCBI Taxonomy" id="1244083"/>
    <lineage>
        <taxon>Bacteria</taxon>
        <taxon>Pseudomonadati</taxon>
        <taxon>Campylobacterota</taxon>
        <taxon>Epsilonproteobacteria</taxon>
        <taxon>Campylobacterales</taxon>
        <taxon>Campylobacteraceae</taxon>
        <taxon>Campylobacter</taxon>
    </lineage>
</organism>
<dbReference type="AlphaFoldDB" id="M5IRU3"/>
<dbReference type="RefSeq" id="WP_009492756.1">
    <property type="nucleotide sequence ID" value="NZ_AMZQ01000001.1"/>
</dbReference>
<dbReference type="PATRIC" id="fig|1244083.3.peg.249"/>
<dbReference type="STRING" id="1244083.CSUNSWCD_244"/>
<sequence length="448" mass="49838">MKNLDYEVLKAEWQKEWNEKGEKYAKAVNDMVAFAEVHGWDAYNGEEPVDDRAHLGEAIFALLKEANERGETAKFRADFPPSNIIFEESEDEAGNADEKDKIADKLGNVDQICPLGGENVLFIVSQSDPEGWHKKLYLLEGERVSVIADGVITVGKSKRNEIYALLKRDEIELVKGYDGKGGGEPIAKFSHNVELTYDEAEILPFNDGKKVLLSCHDGIFLISQSGVKLIHPIYEDGQLYEDDDGNAALYIDMANATLSSDNALIVAGEQCGDHVLMDREGERLGSIGAQSSYPHFCLFSADDTQLITNSCHFYNGVTIGVDRVALKRGLKVEAYSYDEEGEKNFTLIDDAMRVYAGVATQDFYILGDAYGYIKAVGKDGRKIWRHYLGGTIKSMAISENGSVLFVGTYGGRLHKLRLGAGQDSHTIGNGNHKEEFRLIAYEDKIYRW</sequence>
<accession>M5IRU3</accession>
<dbReference type="EMBL" id="AMZQ01000001">
    <property type="protein sequence ID" value="EKU12304.1"/>
    <property type="molecule type" value="Genomic_DNA"/>
</dbReference>
<evidence type="ECO:0000313" key="1">
    <source>
        <dbReference type="EMBL" id="EKU12304.1"/>
    </source>
</evidence>
<dbReference type="OrthoDB" id="5351919at2"/>
<reference evidence="1 2" key="1">
    <citation type="journal article" date="2013" name="Genome Announc.">
        <title>Genome Sequence of Campylobacter showae UNSWCD, Isolated from a Patient with Crohn's Disease.</title>
        <authorList>
            <person name="Tay A.P."/>
            <person name="Kaakoush N.O."/>
            <person name="Deshpande N.P."/>
            <person name="Chen Z."/>
            <person name="Mitchell H."/>
            <person name="Wilkins M.R."/>
        </authorList>
    </citation>
    <scope>NUCLEOTIDE SEQUENCE [LARGE SCALE GENOMIC DNA]</scope>
    <source>
        <strain evidence="1 2">CSUNSWCD</strain>
    </source>
</reference>
<name>M5IRU3_9BACT</name>
<evidence type="ECO:0000313" key="2">
    <source>
        <dbReference type="Proteomes" id="UP000011939"/>
    </source>
</evidence>
<dbReference type="InterPro" id="IPR011047">
    <property type="entry name" value="Quinoprotein_ADH-like_sf"/>
</dbReference>
<dbReference type="Proteomes" id="UP000011939">
    <property type="component" value="Unassembled WGS sequence"/>
</dbReference>
<protein>
    <submittedName>
        <fullName evidence="1">Uncharacterized protein</fullName>
    </submittedName>
</protein>
<proteinExistence type="predicted"/>
<dbReference type="eggNOG" id="COG1520">
    <property type="taxonomic scope" value="Bacteria"/>
</dbReference>
<comment type="caution">
    <text evidence="1">The sequence shown here is derived from an EMBL/GenBank/DDBJ whole genome shotgun (WGS) entry which is preliminary data.</text>
</comment>